<reference evidence="9" key="1">
    <citation type="submission" date="2021-04" db="EMBL/GenBank/DDBJ databases">
        <title>Draft genome sequence of Xylanibacillus composti strain K13.</title>
        <authorList>
            <person name="Uke A."/>
            <person name="Chhe C."/>
            <person name="Baramee S."/>
            <person name="Kosugi A."/>
        </authorList>
    </citation>
    <scope>NUCLEOTIDE SEQUENCE</scope>
    <source>
        <strain evidence="9">K13</strain>
    </source>
</reference>
<evidence type="ECO:0000313" key="9">
    <source>
        <dbReference type="EMBL" id="GIQ68494.1"/>
    </source>
</evidence>
<evidence type="ECO:0000313" key="10">
    <source>
        <dbReference type="Proteomes" id="UP000677918"/>
    </source>
</evidence>
<evidence type="ECO:0000256" key="1">
    <source>
        <dbReference type="ARBA" id="ARBA00004651"/>
    </source>
</evidence>
<dbReference type="GO" id="GO:0055085">
    <property type="term" value="P:transmembrane transport"/>
    <property type="evidence" value="ECO:0007669"/>
    <property type="project" value="InterPro"/>
</dbReference>
<evidence type="ECO:0000259" key="8">
    <source>
        <dbReference type="PROSITE" id="PS50928"/>
    </source>
</evidence>
<gene>
    <name evidence="9" type="ORF">XYCOK13_13180</name>
</gene>
<dbReference type="Pfam" id="PF00528">
    <property type="entry name" value="BPD_transp_1"/>
    <property type="match status" value="1"/>
</dbReference>
<dbReference type="AlphaFoldDB" id="A0A8J4M1E9"/>
<dbReference type="PROSITE" id="PS50928">
    <property type="entry name" value="ABC_TM1"/>
    <property type="match status" value="1"/>
</dbReference>
<dbReference type="PANTHER" id="PTHR30151:SF20">
    <property type="entry name" value="ABC TRANSPORTER PERMEASE PROTEIN HI_0355-RELATED"/>
    <property type="match status" value="1"/>
</dbReference>
<evidence type="ECO:0000256" key="3">
    <source>
        <dbReference type="ARBA" id="ARBA00022475"/>
    </source>
</evidence>
<keyword evidence="4 7" id="KW-0812">Transmembrane</keyword>
<dbReference type="SUPFAM" id="SSF161098">
    <property type="entry name" value="MetI-like"/>
    <property type="match status" value="1"/>
</dbReference>
<feature type="transmembrane region" description="Helical" evidence="7">
    <location>
        <begin position="221"/>
        <end position="242"/>
    </location>
</feature>
<dbReference type="CDD" id="cd06261">
    <property type="entry name" value="TM_PBP2"/>
    <property type="match status" value="1"/>
</dbReference>
<proteinExistence type="inferred from homology"/>
<dbReference type="InterPro" id="IPR000515">
    <property type="entry name" value="MetI-like"/>
</dbReference>
<evidence type="ECO:0000256" key="4">
    <source>
        <dbReference type="ARBA" id="ARBA00022692"/>
    </source>
</evidence>
<keyword evidence="6 7" id="KW-0472">Membrane</keyword>
<evidence type="ECO:0000256" key="5">
    <source>
        <dbReference type="ARBA" id="ARBA00022989"/>
    </source>
</evidence>
<protein>
    <submittedName>
        <fullName evidence="9">Nitrate ABC transporter permease</fullName>
    </submittedName>
</protein>
<accession>A0A8J4M1E9</accession>
<keyword evidence="10" id="KW-1185">Reference proteome</keyword>
<dbReference type="RefSeq" id="WP_244865037.1">
    <property type="nucleotide sequence ID" value="NZ_BOVK01000015.1"/>
</dbReference>
<feature type="transmembrane region" description="Helical" evidence="7">
    <location>
        <begin position="93"/>
        <end position="119"/>
    </location>
</feature>
<sequence>MKMRAFLYKWWPPALVLALLLIGWQAAVDISGVEKWHVPSPVDVAQEWVKSYPQVLAHTWVTVKVMLAGTSIGIIVGIAGALLLHVSPFMNRAFYPLMILSQNIPIIVLSMLLIFWFGFGLTPKIVIIVLVCFFPVLVATMNGLAQTDRSMRSYMLMTGATRMQLLFKLELPYSLPYLFAGVKIAATYSVMGAVIAEWVGGSQGIGKFMMLSYASFRMDRVFVSVMVIIVLSLLMVGLSRLLEWRFTRWKASSLARGNQGGDRP</sequence>
<dbReference type="Gene3D" id="1.10.3720.10">
    <property type="entry name" value="MetI-like"/>
    <property type="match status" value="1"/>
</dbReference>
<dbReference type="GO" id="GO:0005886">
    <property type="term" value="C:plasma membrane"/>
    <property type="evidence" value="ECO:0007669"/>
    <property type="project" value="UniProtKB-SubCell"/>
</dbReference>
<comment type="caution">
    <text evidence="9">The sequence shown here is derived from an EMBL/GenBank/DDBJ whole genome shotgun (WGS) entry which is preliminary data.</text>
</comment>
<evidence type="ECO:0000256" key="7">
    <source>
        <dbReference type="RuleBase" id="RU363032"/>
    </source>
</evidence>
<feature type="domain" description="ABC transmembrane type-1" evidence="8">
    <location>
        <begin position="59"/>
        <end position="239"/>
    </location>
</feature>
<feature type="transmembrane region" description="Helical" evidence="7">
    <location>
        <begin position="177"/>
        <end position="201"/>
    </location>
</feature>
<dbReference type="Proteomes" id="UP000677918">
    <property type="component" value="Unassembled WGS sequence"/>
</dbReference>
<comment type="similarity">
    <text evidence="7">Belongs to the binding-protein-dependent transport system permease family.</text>
</comment>
<keyword evidence="3" id="KW-1003">Cell membrane</keyword>
<feature type="transmembrane region" description="Helical" evidence="7">
    <location>
        <begin position="65"/>
        <end position="86"/>
    </location>
</feature>
<name>A0A8J4M1E9_9BACL</name>
<feature type="transmembrane region" description="Helical" evidence="7">
    <location>
        <begin position="125"/>
        <end position="145"/>
    </location>
</feature>
<comment type="subcellular location">
    <subcellularLocation>
        <location evidence="1 7">Cell membrane</location>
        <topology evidence="1 7">Multi-pass membrane protein</topology>
    </subcellularLocation>
</comment>
<keyword evidence="5 7" id="KW-1133">Transmembrane helix</keyword>
<organism evidence="9 10">
    <name type="scientific">Xylanibacillus composti</name>
    <dbReference type="NCBI Taxonomy" id="1572762"/>
    <lineage>
        <taxon>Bacteria</taxon>
        <taxon>Bacillati</taxon>
        <taxon>Bacillota</taxon>
        <taxon>Bacilli</taxon>
        <taxon>Bacillales</taxon>
        <taxon>Paenibacillaceae</taxon>
        <taxon>Xylanibacillus</taxon>
    </lineage>
</organism>
<dbReference type="PANTHER" id="PTHR30151">
    <property type="entry name" value="ALKANE SULFONATE ABC TRANSPORTER-RELATED, MEMBRANE SUBUNIT"/>
    <property type="match status" value="1"/>
</dbReference>
<evidence type="ECO:0000256" key="6">
    <source>
        <dbReference type="ARBA" id="ARBA00023136"/>
    </source>
</evidence>
<evidence type="ECO:0000256" key="2">
    <source>
        <dbReference type="ARBA" id="ARBA00022448"/>
    </source>
</evidence>
<dbReference type="InterPro" id="IPR035906">
    <property type="entry name" value="MetI-like_sf"/>
</dbReference>
<keyword evidence="2 7" id="KW-0813">Transport</keyword>
<dbReference type="EMBL" id="BOVK01000015">
    <property type="protein sequence ID" value="GIQ68494.1"/>
    <property type="molecule type" value="Genomic_DNA"/>
</dbReference>